<reference evidence="2 3" key="1">
    <citation type="submission" date="2022-01" db="EMBL/GenBank/DDBJ databases">
        <title>A high-quality chromosome-level genome assembly of rohu carp, Labeo rohita.</title>
        <authorList>
            <person name="Arick M.A. II"/>
            <person name="Hsu C.-Y."/>
            <person name="Magbanua Z."/>
            <person name="Pechanova O."/>
            <person name="Grover C."/>
            <person name="Miller E."/>
            <person name="Thrash A."/>
            <person name="Ezzel L."/>
            <person name="Alam S."/>
            <person name="Benzie J."/>
            <person name="Hamilton M."/>
            <person name="Karsi A."/>
            <person name="Lawrence M.L."/>
            <person name="Peterson D.G."/>
        </authorList>
    </citation>
    <scope>NUCLEOTIDE SEQUENCE [LARGE SCALE GENOMIC DNA]</scope>
    <source>
        <strain evidence="3">BAU-BD-2019</strain>
        <tissue evidence="2">Blood</tissue>
    </source>
</reference>
<comment type="caution">
    <text evidence="2">The sequence shown here is derived from an EMBL/GenBank/DDBJ whole genome shotgun (WGS) entry which is preliminary data.</text>
</comment>
<dbReference type="InterPro" id="IPR036691">
    <property type="entry name" value="Endo/exonu/phosph_ase_sf"/>
</dbReference>
<evidence type="ECO:0000313" key="2">
    <source>
        <dbReference type="EMBL" id="KAI2650560.1"/>
    </source>
</evidence>
<accession>A0ABQ8LIQ6</accession>
<dbReference type="SUPFAM" id="SSF56219">
    <property type="entry name" value="DNase I-like"/>
    <property type="match status" value="1"/>
</dbReference>
<name>A0ABQ8LIQ6_LABRO</name>
<dbReference type="Proteomes" id="UP000830375">
    <property type="component" value="Unassembled WGS sequence"/>
</dbReference>
<dbReference type="PROSITE" id="PS50878">
    <property type="entry name" value="RT_POL"/>
    <property type="match status" value="1"/>
</dbReference>
<keyword evidence="3" id="KW-1185">Reference proteome</keyword>
<dbReference type="SUPFAM" id="SSF56672">
    <property type="entry name" value="DNA/RNA polymerases"/>
    <property type="match status" value="1"/>
</dbReference>
<evidence type="ECO:0000259" key="1">
    <source>
        <dbReference type="PROSITE" id="PS50878"/>
    </source>
</evidence>
<dbReference type="InterPro" id="IPR043502">
    <property type="entry name" value="DNA/RNA_pol_sf"/>
</dbReference>
<gene>
    <name evidence="2" type="ORF">H4Q32_000578</name>
</gene>
<dbReference type="Gene3D" id="3.60.10.10">
    <property type="entry name" value="Endonuclease/exonuclease/phosphatase"/>
    <property type="match status" value="1"/>
</dbReference>
<dbReference type="CDD" id="cd01650">
    <property type="entry name" value="RT_nLTR_like"/>
    <property type="match status" value="1"/>
</dbReference>
<organism evidence="2 3">
    <name type="scientific">Labeo rohita</name>
    <name type="common">Indian major carp</name>
    <name type="synonym">Cyprinus rohita</name>
    <dbReference type="NCBI Taxonomy" id="84645"/>
    <lineage>
        <taxon>Eukaryota</taxon>
        <taxon>Metazoa</taxon>
        <taxon>Chordata</taxon>
        <taxon>Craniata</taxon>
        <taxon>Vertebrata</taxon>
        <taxon>Euteleostomi</taxon>
        <taxon>Actinopterygii</taxon>
        <taxon>Neopterygii</taxon>
        <taxon>Teleostei</taxon>
        <taxon>Ostariophysi</taxon>
        <taxon>Cypriniformes</taxon>
        <taxon>Cyprinidae</taxon>
        <taxon>Labeoninae</taxon>
        <taxon>Labeonini</taxon>
        <taxon>Labeo</taxon>
    </lineage>
</organism>
<protein>
    <recommendedName>
        <fullName evidence="1">Reverse transcriptase domain-containing protein</fullName>
    </recommendedName>
</protein>
<feature type="domain" description="Reverse transcriptase" evidence="1">
    <location>
        <begin position="583"/>
        <end position="828"/>
    </location>
</feature>
<proteinExistence type="predicted"/>
<dbReference type="PANTHER" id="PTHR47510:SF3">
    <property type="entry name" value="ENDO_EXONUCLEASE_PHOSPHATASE DOMAIN-CONTAINING PROTEIN"/>
    <property type="match status" value="1"/>
</dbReference>
<dbReference type="Pfam" id="PF00078">
    <property type="entry name" value="RVT_1"/>
    <property type="match status" value="1"/>
</dbReference>
<dbReference type="InterPro" id="IPR000477">
    <property type="entry name" value="RT_dom"/>
</dbReference>
<sequence>MAARSDAAATPGPKNSALMSFNVVCSSQNSLSLPLIHKEITPKYIYDRQSLLEIGNTYNHQLAPATTEKLQGLCLLLKPNPETTATSTDATHTKRRRCVTGQKHGKRGGIRARLRANATRPALPTLMLSNVRSLENKLDSFQLSRSMLHETRDCCVFVFTETWLNDNIPDSAIQMHGLTCYRADRDTALSGKTRGGGLCVYINKGWCNNAVVETTHCSSLVELMFVKCRPFYLPREFTAIVIVAVYIPPCANAKDALRELYSAISEQQTNNPDGFFIIAGDFNHANLKSVLPKFYQHVNFATRGNNTLDLVYTTVKNAYKAEPRPHLGYSDHISVMLIPAYRPLLKLTKPVQKQITVWPDDATSALQDCFQCTDWNMFREAATYSNHTDLHEYTETVTAYIKKCIDDVTVTKTITTRANQKPWMTAEVRGLLKTRDDAFRSGDKAALKTARANLSRGIKQAKRLYAQKINNHFSDSKDTRSLWQAIQTITDYKPLPQACDDDTTLPDALNKFYARFEMQNDTPAQKLPTPPNNQALCLSPADVRKTLSRVNPRKAAGPDNIPGRVLRDCAAQLTDVLTDIFNTSLSQAVIPTCLKFTSIIPVPKKSPVSCLNDYRPIALTPIMMKCFERLVMRNIKTSLPNTLDPLQFAYRPNRSTDDAISSTRHLALTHLENKDSYVRMLFIDFSSAFNTIIPQQFINKLNLLGLNTSLCNWILDFLRPQSVRVGHNTSSTTTLSTGAPQGCVLSPLLFTLLTHDCTAKFSSNHIIKFADDTTVVGLISNNDETHYREEVAQLVEWCGANNLSLNLCCGESQQRTVNTAAKIIGAPLPSLLDIFLARCSGKATSIVKDPTHPSHHLFQLLPSGRRYRSIRARSARLLNSFFPQAVSGLDKPPVVTHSFISICTRHFPINTTCTQKTLCTSECATYSRLLLAFTKSVVYFSLFPYNLLTSVIDRNQEVSDDVPTAPFNPEPAVCSILVVICGSTSVLTIY</sequence>
<dbReference type="EMBL" id="JACTAM010000022">
    <property type="protein sequence ID" value="KAI2650560.1"/>
    <property type="molecule type" value="Genomic_DNA"/>
</dbReference>
<dbReference type="PANTHER" id="PTHR47510">
    <property type="entry name" value="REVERSE TRANSCRIPTASE DOMAIN-CONTAINING PROTEIN"/>
    <property type="match status" value="1"/>
</dbReference>
<evidence type="ECO:0000313" key="3">
    <source>
        <dbReference type="Proteomes" id="UP000830375"/>
    </source>
</evidence>